<evidence type="ECO:0000313" key="3">
    <source>
        <dbReference type="EMBL" id="RYR42269.1"/>
    </source>
</evidence>
<feature type="region of interest" description="Disordered" evidence="1">
    <location>
        <begin position="11"/>
        <end position="34"/>
    </location>
</feature>
<gene>
    <name evidence="3" type="ORF">Ahy_A08g038736</name>
</gene>
<keyword evidence="2" id="KW-1133">Transmembrane helix</keyword>
<proteinExistence type="predicted"/>
<reference evidence="3 4" key="1">
    <citation type="submission" date="2019-01" db="EMBL/GenBank/DDBJ databases">
        <title>Sequencing of cultivated peanut Arachis hypogaea provides insights into genome evolution and oil improvement.</title>
        <authorList>
            <person name="Chen X."/>
        </authorList>
    </citation>
    <scope>NUCLEOTIDE SEQUENCE [LARGE SCALE GENOMIC DNA]</scope>
    <source>
        <strain evidence="4">cv. Fuhuasheng</strain>
        <tissue evidence="3">Leaves</tissue>
    </source>
</reference>
<dbReference type="Proteomes" id="UP000289738">
    <property type="component" value="Chromosome A08"/>
</dbReference>
<keyword evidence="4" id="KW-1185">Reference proteome</keyword>
<evidence type="ECO:0000313" key="4">
    <source>
        <dbReference type="Proteomes" id="UP000289738"/>
    </source>
</evidence>
<evidence type="ECO:0000256" key="1">
    <source>
        <dbReference type="SAM" id="MobiDB-lite"/>
    </source>
</evidence>
<comment type="caution">
    <text evidence="3">The sequence shown here is derived from an EMBL/GenBank/DDBJ whole genome shotgun (WGS) entry which is preliminary data.</text>
</comment>
<keyword evidence="2" id="KW-0812">Transmembrane</keyword>
<organism evidence="3 4">
    <name type="scientific">Arachis hypogaea</name>
    <name type="common">Peanut</name>
    <dbReference type="NCBI Taxonomy" id="3818"/>
    <lineage>
        <taxon>Eukaryota</taxon>
        <taxon>Viridiplantae</taxon>
        <taxon>Streptophyta</taxon>
        <taxon>Embryophyta</taxon>
        <taxon>Tracheophyta</taxon>
        <taxon>Spermatophyta</taxon>
        <taxon>Magnoliopsida</taxon>
        <taxon>eudicotyledons</taxon>
        <taxon>Gunneridae</taxon>
        <taxon>Pentapetalae</taxon>
        <taxon>rosids</taxon>
        <taxon>fabids</taxon>
        <taxon>Fabales</taxon>
        <taxon>Fabaceae</taxon>
        <taxon>Papilionoideae</taxon>
        <taxon>50 kb inversion clade</taxon>
        <taxon>dalbergioids sensu lato</taxon>
        <taxon>Dalbergieae</taxon>
        <taxon>Pterocarpus clade</taxon>
        <taxon>Arachis</taxon>
    </lineage>
</organism>
<feature type="transmembrane region" description="Helical" evidence="2">
    <location>
        <begin position="65"/>
        <end position="95"/>
    </location>
</feature>
<protein>
    <submittedName>
        <fullName evidence="3">Uncharacterized protein</fullName>
    </submittedName>
</protein>
<keyword evidence="2" id="KW-0472">Membrane</keyword>
<name>A0A445BU83_ARAHY</name>
<accession>A0A445BU83</accession>
<dbReference type="AlphaFoldDB" id="A0A445BU83"/>
<feature type="compositionally biased region" description="Low complexity" evidence="1">
    <location>
        <begin position="11"/>
        <end position="30"/>
    </location>
</feature>
<dbReference type="EMBL" id="SDMP01000008">
    <property type="protein sequence ID" value="RYR42269.1"/>
    <property type="molecule type" value="Genomic_DNA"/>
</dbReference>
<evidence type="ECO:0000256" key="2">
    <source>
        <dbReference type="SAM" id="Phobius"/>
    </source>
</evidence>
<sequence>MLLCRPAAPHYRPAAPHRTTARPSSSSSSSPYHRTAALPSYRTALHHPTTASSSSFSSSSVNWTFLFLMLVLVGVGGGGGGGCGGNVGVSGGVGARKVKRRMMMMKTNGRTNFLVPNSWDGVDLRTTFCNLVMTKCMEKENSIKGMGGPVLFLRYLLLMFAEGDSTLLNIPKSQVGDVITAPLLLHTQLFFFSRSRWDKEFYELQSGID</sequence>